<reference evidence="1 2" key="1">
    <citation type="journal article" date="2016" name="Genome Biol. Evol.">
        <title>Gene Family Evolution Reflects Adaptation to Soil Environmental Stressors in the Genome of the Collembolan Orchesella cincta.</title>
        <authorList>
            <person name="Faddeeva-Vakhrusheva A."/>
            <person name="Derks M.F."/>
            <person name="Anvar S.Y."/>
            <person name="Agamennone V."/>
            <person name="Suring W."/>
            <person name="Smit S."/>
            <person name="van Straalen N.M."/>
            <person name="Roelofs D."/>
        </authorList>
    </citation>
    <scope>NUCLEOTIDE SEQUENCE [LARGE SCALE GENOMIC DNA]</scope>
    <source>
        <tissue evidence="1">Mixed pool</tissue>
    </source>
</reference>
<evidence type="ECO:0000313" key="1">
    <source>
        <dbReference type="EMBL" id="ODM91113.1"/>
    </source>
</evidence>
<dbReference type="EMBL" id="LJIJ01001667">
    <property type="protein sequence ID" value="ODM91113.1"/>
    <property type="molecule type" value="Genomic_DNA"/>
</dbReference>
<keyword evidence="2" id="KW-1185">Reference proteome</keyword>
<dbReference type="Proteomes" id="UP000094527">
    <property type="component" value="Unassembled WGS sequence"/>
</dbReference>
<dbReference type="OMA" id="ESAHDAM"/>
<dbReference type="STRING" id="48709.A0A1D2MDU0"/>
<sequence>MASTKDSGLTIRGKNYMVLFKKVRKSKQNASKKRKVLKQGNRKKLTISKKKLSGGGHGSSLKTVAAISSSLDLSESSLPYTDVSVISPSFERIYPTVALSDENMPADFFIPASNLYMDLGNIILVITGKIVDSKGTDLNSSTTYAPYYNYAAYLTTLIESSKDEKETRLRSQLWYEDNAPTHFTANNTGYTYRLNMSKGSKSVEMASKLYHGLFSCDKYLKKGISMRIILKRSSSQHDVESAHDAMNKNGKLYYPYLDSNLVSYAIPAGNTSHISQALQIGRSPSMSYVTLIKTTSYYGVARQTSFTFSHNNVSSVSLTLDGKPLLHKTLDIDVDKPKHYDESLSHSNITALPESIRSAGISPETFANTSFVVCYNLLPVSLTIHISY</sequence>
<proteinExistence type="predicted"/>
<comment type="caution">
    <text evidence="1">The sequence shown here is derived from an EMBL/GenBank/DDBJ whole genome shotgun (WGS) entry which is preliminary data.</text>
</comment>
<dbReference type="AlphaFoldDB" id="A0A1D2MDU0"/>
<organism evidence="1 2">
    <name type="scientific">Orchesella cincta</name>
    <name type="common">Springtail</name>
    <name type="synonym">Podura cincta</name>
    <dbReference type="NCBI Taxonomy" id="48709"/>
    <lineage>
        <taxon>Eukaryota</taxon>
        <taxon>Metazoa</taxon>
        <taxon>Ecdysozoa</taxon>
        <taxon>Arthropoda</taxon>
        <taxon>Hexapoda</taxon>
        <taxon>Collembola</taxon>
        <taxon>Entomobryomorpha</taxon>
        <taxon>Entomobryoidea</taxon>
        <taxon>Orchesellidae</taxon>
        <taxon>Orchesellinae</taxon>
        <taxon>Orchesella</taxon>
    </lineage>
</organism>
<accession>A0A1D2MDU0</accession>
<protein>
    <submittedName>
        <fullName evidence="1">Uncharacterized protein</fullName>
    </submittedName>
</protein>
<name>A0A1D2MDU0_ORCCI</name>
<dbReference type="OrthoDB" id="8188373at2759"/>
<gene>
    <name evidence="1" type="ORF">Ocin01_15569</name>
</gene>
<evidence type="ECO:0000313" key="2">
    <source>
        <dbReference type="Proteomes" id="UP000094527"/>
    </source>
</evidence>